<dbReference type="AlphaFoldDB" id="A0A699IFM0"/>
<comment type="caution">
    <text evidence="2">The sequence shown here is derived from an EMBL/GenBank/DDBJ whole genome shotgun (WGS) entry which is preliminary data.</text>
</comment>
<accession>A0A699IFM0</accession>
<evidence type="ECO:0008006" key="3">
    <source>
        <dbReference type="Google" id="ProtNLM"/>
    </source>
</evidence>
<gene>
    <name evidence="2" type="ORF">Tci_520957</name>
</gene>
<name>A0A699IFM0_TANCI</name>
<feature type="non-terminal residue" evidence="2">
    <location>
        <position position="1"/>
    </location>
</feature>
<sequence>YISCIKQFWNTAVVKRSGDVTRLQALVDKKRIVISEEVVREILQLNDAEGVVCLPNEEIFAGLARMGYEKPSTKLTLYKAFFSTQWKFFIHTILHSLSAKRTSWNEFSSAMASALICLSSGQRFNFSKYIFESLVRNVDSTSKFYMYPRFIQLIIQSNTADLSKHTNRYISSVLTQKVFANMRRVGKGFSGVETPLFETMLVVRDVDVEEEVQVPAQDDIVQEHVIKEIATDVVPSTPTSPSPPSPVIPLTPPHQSPSLPQTQAAEDYQLKARVKKLESLNKVKSSKLRRLKKVGTSQRVESSEDVENVFNQGRISVDMETDEGIEQEVDQEKCVEVEGRQADTQAEIYNIDLDHSSKVLSMQEDTEVQEAVEVVTTAKLITEVVTAAAASAPIPATKPKVLKIAAAAPATRGRKGVIIRDPEEELHVDTPAETLTVKDKGKGILIEDPKPMKKKGQIEMDAEYHGFKKKPQSESEARKNMISYLKNTEGFKMEFFKEKTYDQILPIFQARKLSEEAQEADNLRGGLEIVQDEDDDVFVEPIPLSQKVPVVDYQVIVIDNKPRYKIIRADDTRQLYISFTTLLKNFDREDLEALWRILKDRFSTNKPTNFSDEYLLLTLKTMFGELDEQDPIWRNQKIQLFLLVERMYPLSKFTLEQLVNVARLQKVTTARAMMMQRQAKVKAVQDAAAGAAHI</sequence>
<proteinExistence type="predicted"/>
<dbReference type="EMBL" id="BKCJ010285178">
    <property type="protein sequence ID" value="GEZ48984.1"/>
    <property type="molecule type" value="Genomic_DNA"/>
</dbReference>
<feature type="compositionally biased region" description="Pro residues" evidence="1">
    <location>
        <begin position="238"/>
        <end position="255"/>
    </location>
</feature>
<feature type="non-terminal residue" evidence="2">
    <location>
        <position position="694"/>
    </location>
</feature>
<protein>
    <recommendedName>
        <fullName evidence="3">Synaptobrevin, longin-like domain protein</fullName>
    </recommendedName>
</protein>
<feature type="region of interest" description="Disordered" evidence="1">
    <location>
        <begin position="231"/>
        <end position="264"/>
    </location>
</feature>
<evidence type="ECO:0000313" key="2">
    <source>
        <dbReference type="EMBL" id="GEZ48984.1"/>
    </source>
</evidence>
<reference evidence="2" key="1">
    <citation type="journal article" date="2019" name="Sci. Rep.">
        <title>Draft genome of Tanacetum cinerariifolium, the natural source of mosquito coil.</title>
        <authorList>
            <person name="Yamashiro T."/>
            <person name="Shiraishi A."/>
            <person name="Satake H."/>
            <person name="Nakayama K."/>
        </authorList>
    </citation>
    <scope>NUCLEOTIDE SEQUENCE</scope>
</reference>
<evidence type="ECO:0000256" key="1">
    <source>
        <dbReference type="SAM" id="MobiDB-lite"/>
    </source>
</evidence>
<organism evidence="2">
    <name type="scientific">Tanacetum cinerariifolium</name>
    <name type="common">Dalmatian daisy</name>
    <name type="synonym">Chrysanthemum cinerariifolium</name>
    <dbReference type="NCBI Taxonomy" id="118510"/>
    <lineage>
        <taxon>Eukaryota</taxon>
        <taxon>Viridiplantae</taxon>
        <taxon>Streptophyta</taxon>
        <taxon>Embryophyta</taxon>
        <taxon>Tracheophyta</taxon>
        <taxon>Spermatophyta</taxon>
        <taxon>Magnoliopsida</taxon>
        <taxon>eudicotyledons</taxon>
        <taxon>Gunneridae</taxon>
        <taxon>Pentapetalae</taxon>
        <taxon>asterids</taxon>
        <taxon>campanulids</taxon>
        <taxon>Asterales</taxon>
        <taxon>Asteraceae</taxon>
        <taxon>Asteroideae</taxon>
        <taxon>Anthemideae</taxon>
        <taxon>Anthemidinae</taxon>
        <taxon>Tanacetum</taxon>
    </lineage>
</organism>